<dbReference type="Proteomes" id="UP000010319">
    <property type="component" value="Unassembled WGS sequence"/>
</dbReference>
<evidence type="ECO:0000313" key="1">
    <source>
        <dbReference type="EMBL" id="EEQ07043.1"/>
    </source>
</evidence>
<sequence length="49" mass="5397">MLASAQQRLPDCAFLEADIRHSLMAGVYWHFRAYLSSPAPAHNPTINAG</sequence>
<gene>
    <name evidence="1" type="ORF">yberc0001_16390</name>
</gene>
<evidence type="ECO:0000313" key="2">
    <source>
        <dbReference type="Proteomes" id="UP000010319"/>
    </source>
</evidence>
<accession>A0ABM9Y048</accession>
<name>A0ABM9Y048_YERBE</name>
<keyword evidence="2" id="KW-1185">Reference proteome</keyword>
<dbReference type="EMBL" id="AALC02000017">
    <property type="protein sequence ID" value="EEQ07043.1"/>
    <property type="molecule type" value="Genomic_DNA"/>
</dbReference>
<proteinExistence type="predicted"/>
<reference evidence="1" key="1">
    <citation type="submission" date="2008-12" db="EMBL/GenBank/DDBJ databases">
        <title>Annotation of the Yersinia bercovieri ATCC 43970 genome.</title>
        <authorList>
            <person name="Read T.D."/>
            <person name="Akmal A."/>
            <person name="Bishop-Lilly K."/>
            <person name="Chen P.E."/>
            <person name="Cook C."/>
            <person name="Kiley M.P."/>
            <person name="Lentz S."/>
            <person name="Mateczun A."/>
            <person name="Nagarajan N."/>
            <person name="Nolan N."/>
            <person name="Osborne B.I."/>
            <person name="Pop M."/>
            <person name="Sozhamannan S."/>
            <person name="Stewart A.C."/>
            <person name="Sulakvelidze A."/>
            <person name="Thomason B."/>
            <person name="Willner K."/>
            <person name="Zwick M.E."/>
        </authorList>
    </citation>
    <scope>NUCLEOTIDE SEQUENCE [LARGE SCALE GENOMIC DNA]</scope>
    <source>
        <strain evidence="1">ATCC 43970</strain>
    </source>
</reference>
<organism evidence="1 2">
    <name type="scientific">Yersinia bercovieri ATCC 43970</name>
    <dbReference type="NCBI Taxonomy" id="349968"/>
    <lineage>
        <taxon>Bacteria</taxon>
        <taxon>Pseudomonadati</taxon>
        <taxon>Pseudomonadota</taxon>
        <taxon>Gammaproteobacteria</taxon>
        <taxon>Enterobacterales</taxon>
        <taxon>Yersiniaceae</taxon>
        <taxon>Yersinia</taxon>
    </lineage>
</organism>
<protein>
    <submittedName>
        <fullName evidence="1">Trans-aconitate 2-methyltransferase</fullName>
    </submittedName>
</protein>
<comment type="caution">
    <text evidence="1">The sequence shown here is derived from an EMBL/GenBank/DDBJ whole genome shotgun (WGS) entry which is preliminary data.</text>
</comment>